<reference evidence="1" key="1">
    <citation type="submission" date="2021-05" db="EMBL/GenBank/DDBJ databases">
        <authorList>
            <person name="Kaiqin L."/>
            <person name="Jian G."/>
        </authorList>
    </citation>
    <scope>NUCLEOTIDE SEQUENCE</scope>
    <source>
        <strain evidence="1">HDS5</strain>
    </source>
</reference>
<sequence length="102" mass="11491">MWDGNHGRIEPAFDQAWDRLTKLRWVAALTEMDTGLRIRVYPGYSATLRNGEWVPATGVYDVLVTGHSGQFTYHDAQRFLDGVTVGARAYRRATTPTEETSS</sequence>
<evidence type="ECO:0000313" key="2">
    <source>
        <dbReference type="Proteomes" id="UP000682416"/>
    </source>
</evidence>
<protein>
    <submittedName>
        <fullName evidence="1">Uncharacterized protein</fullName>
    </submittedName>
</protein>
<accession>A0A975L6K6</accession>
<dbReference type="Proteomes" id="UP000682416">
    <property type="component" value="Chromosome"/>
</dbReference>
<proteinExistence type="predicted"/>
<evidence type="ECO:0000313" key="1">
    <source>
        <dbReference type="EMBL" id="QVJ00344.1"/>
    </source>
</evidence>
<gene>
    <name evidence="1" type="ORF">KGD82_16415</name>
</gene>
<keyword evidence="2" id="KW-1185">Reference proteome</keyword>
<organism evidence="1 2">
    <name type="scientific">Nocardiopsis eucommiae</name>
    <dbReference type="NCBI Taxonomy" id="2831970"/>
    <lineage>
        <taxon>Bacteria</taxon>
        <taxon>Bacillati</taxon>
        <taxon>Actinomycetota</taxon>
        <taxon>Actinomycetes</taxon>
        <taxon>Streptosporangiales</taxon>
        <taxon>Nocardiopsidaceae</taxon>
        <taxon>Nocardiopsis</taxon>
    </lineage>
</organism>
<name>A0A975L6K6_9ACTN</name>
<dbReference type="EMBL" id="CP074402">
    <property type="protein sequence ID" value="QVJ00344.1"/>
    <property type="molecule type" value="Genomic_DNA"/>
</dbReference>
<dbReference type="KEGG" id="nec:KGD82_16415"/>
<dbReference type="AlphaFoldDB" id="A0A975L6K6"/>